<evidence type="ECO:0000256" key="1">
    <source>
        <dbReference type="ARBA" id="ARBA00022729"/>
    </source>
</evidence>
<dbReference type="InterPro" id="IPR034718">
    <property type="entry name" value="RlpA"/>
</dbReference>
<dbReference type="GO" id="GO:0000270">
    <property type="term" value="P:peptidoglycan metabolic process"/>
    <property type="evidence" value="ECO:0007669"/>
    <property type="project" value="UniProtKB-UniRule"/>
</dbReference>
<keyword evidence="1 7" id="KW-0732">Signal</keyword>
<dbReference type="STRING" id="1581680.BN1209_1723"/>
<feature type="chain" id="PRO_5009983080" description="Endolytic peptidoglycan transglycosylase RlpA" evidence="7">
    <location>
        <begin position="19"/>
        <end position="327"/>
    </location>
</feature>
<feature type="region of interest" description="Disordered" evidence="6">
    <location>
        <begin position="23"/>
        <end position="58"/>
    </location>
</feature>
<dbReference type="Gene3D" id="3.30.70.1070">
    <property type="entry name" value="Sporulation related repeat"/>
    <property type="match status" value="1"/>
</dbReference>
<evidence type="ECO:0000313" key="10">
    <source>
        <dbReference type="Proteomes" id="UP000056322"/>
    </source>
</evidence>
<reference evidence="10" key="1">
    <citation type="submission" date="2014-12" db="EMBL/GenBank/DDBJ databases">
        <authorList>
            <person name="Salcher M.M."/>
        </authorList>
    </citation>
    <scope>NUCLEOTIDE SEQUENCE [LARGE SCALE GENOMIC DNA]</scope>
    <source>
        <strain evidence="10">MMS-10A-171</strain>
    </source>
</reference>
<dbReference type="GO" id="GO:0005886">
    <property type="term" value="C:plasma membrane"/>
    <property type="evidence" value="ECO:0007669"/>
    <property type="project" value="UniProtKB-SubCell"/>
</dbReference>
<protein>
    <recommendedName>
        <fullName evidence="4">Endolytic peptidoglycan transglycosylase RlpA</fullName>
        <ecNumber evidence="4">4.2.2.-</ecNumber>
    </recommendedName>
</protein>
<dbReference type="InterPro" id="IPR009009">
    <property type="entry name" value="RlpA-like_DPBB"/>
</dbReference>
<dbReference type="RefSeq" id="WP_045751794.1">
    <property type="nucleotide sequence ID" value="NZ_LN794158.1"/>
</dbReference>
<dbReference type="HOGENOM" id="CLU_042923_3_2_4"/>
<dbReference type="PROSITE" id="PS51257">
    <property type="entry name" value="PROKAR_LIPOPROTEIN"/>
    <property type="match status" value="1"/>
</dbReference>
<keyword evidence="4" id="KW-1003">Cell membrane</keyword>
<dbReference type="Pfam" id="PF03330">
    <property type="entry name" value="DPBB_1"/>
    <property type="match status" value="1"/>
</dbReference>
<dbReference type="AlphaFoldDB" id="A0A0B7J078"/>
<dbReference type="InterPro" id="IPR007730">
    <property type="entry name" value="SPOR-like_dom"/>
</dbReference>
<name>A0A0B7J078_9PROT</name>
<keyword evidence="2 4" id="KW-0456">Lyase</keyword>
<dbReference type="PROSITE" id="PS51724">
    <property type="entry name" value="SPOR"/>
    <property type="match status" value="1"/>
</dbReference>
<keyword evidence="10" id="KW-1185">Reference proteome</keyword>
<comment type="function">
    <text evidence="4">Lytic transglycosylase with a strong preference for naked glycan strands that lack stem peptides.</text>
</comment>
<dbReference type="HAMAP" id="MF_02071">
    <property type="entry name" value="RlpA"/>
    <property type="match status" value="1"/>
</dbReference>
<comment type="similarity">
    <text evidence="4 5">Belongs to the RlpA family.</text>
</comment>
<dbReference type="InterPro" id="IPR012997">
    <property type="entry name" value="RplA"/>
</dbReference>
<dbReference type="GO" id="GO:0071555">
    <property type="term" value="P:cell wall organization"/>
    <property type="evidence" value="ECO:0007669"/>
    <property type="project" value="UniProtKB-KW"/>
</dbReference>
<sequence length="327" mass="35651">MKLIHIFIPALLTFLLVACGGSPSVKTSEPTKPTEVSKAKKSGGYYLDDGPGENPPANLEATPDAIPRIEPLMVRANKPYSALGNYYTPMTEFQPYKKRGVASWYGKRYHGQKTSIGEVYDMYGMTGAHPILPLPSYVRVTNPENQKTVIVRINDRGPFHSDRLIDLSYAASYKLGLSGKGSGIVDVEAIDARKYVQNTSLSTPPNTAAVDDSTSVKIEPLKSADAPAARNISDAAAKSLNQEKRNPIAMPGSFVQVGAFKSSENAELLARKITGDNLVENMPINNWYNQGIYRVRIGPYANRAMAELAAEKVKKALGLNTYIIDQP</sequence>
<dbReference type="PANTHER" id="PTHR34183">
    <property type="entry name" value="ENDOLYTIC PEPTIDOGLYCAN TRANSGLYCOSYLASE RLPA"/>
    <property type="match status" value="1"/>
</dbReference>
<dbReference type="EC" id="4.2.2.-" evidence="4"/>
<evidence type="ECO:0000256" key="3">
    <source>
        <dbReference type="ARBA" id="ARBA00023316"/>
    </source>
</evidence>
<dbReference type="NCBIfam" id="TIGR00413">
    <property type="entry name" value="rlpA"/>
    <property type="match status" value="1"/>
</dbReference>
<dbReference type="SUPFAM" id="SSF110997">
    <property type="entry name" value="Sporulation related repeat"/>
    <property type="match status" value="1"/>
</dbReference>
<organism evidence="9 10">
    <name type="scientific">Candidatus Methylopumilus turicensis</name>
    <dbReference type="NCBI Taxonomy" id="1581680"/>
    <lineage>
        <taxon>Bacteria</taxon>
        <taxon>Pseudomonadati</taxon>
        <taxon>Pseudomonadota</taxon>
        <taxon>Betaproteobacteria</taxon>
        <taxon>Nitrosomonadales</taxon>
        <taxon>Methylophilaceae</taxon>
        <taxon>Candidatus Methylopumilus</taxon>
    </lineage>
</organism>
<dbReference type="Gene3D" id="2.40.40.10">
    <property type="entry name" value="RlpA-like domain"/>
    <property type="match status" value="1"/>
</dbReference>
<keyword evidence="4" id="KW-0472">Membrane</keyword>
<dbReference type="CDD" id="cd22268">
    <property type="entry name" value="DPBB_RlpA-like"/>
    <property type="match status" value="1"/>
</dbReference>
<evidence type="ECO:0000259" key="8">
    <source>
        <dbReference type="PROSITE" id="PS51724"/>
    </source>
</evidence>
<dbReference type="EMBL" id="LN794158">
    <property type="protein sequence ID" value="CEN56760.1"/>
    <property type="molecule type" value="Genomic_DNA"/>
</dbReference>
<dbReference type="SUPFAM" id="SSF50685">
    <property type="entry name" value="Barwin-like endoglucanases"/>
    <property type="match status" value="1"/>
</dbReference>
<keyword evidence="3 4" id="KW-0961">Cell wall biogenesis/degradation</keyword>
<evidence type="ECO:0000256" key="7">
    <source>
        <dbReference type="SAM" id="SignalP"/>
    </source>
</evidence>
<dbReference type="OrthoDB" id="9779128at2"/>
<dbReference type="Pfam" id="PF05036">
    <property type="entry name" value="SPOR"/>
    <property type="match status" value="1"/>
</dbReference>
<dbReference type="Proteomes" id="UP000056322">
    <property type="component" value="Chromosome 1"/>
</dbReference>
<proteinExistence type="inferred from homology"/>
<dbReference type="PANTHER" id="PTHR34183:SF1">
    <property type="entry name" value="ENDOLYTIC PEPTIDOGLYCAN TRANSGLYCOSYLASE RLPA"/>
    <property type="match status" value="1"/>
</dbReference>
<evidence type="ECO:0000313" key="9">
    <source>
        <dbReference type="EMBL" id="CEN56760.1"/>
    </source>
</evidence>
<comment type="subcellular location">
    <subcellularLocation>
        <location evidence="4">Cell membrane</location>
        <topology evidence="4">Lipid-anchor</topology>
    </subcellularLocation>
</comment>
<accession>A0A0B7J078</accession>
<evidence type="ECO:0000256" key="6">
    <source>
        <dbReference type="SAM" id="MobiDB-lite"/>
    </source>
</evidence>
<dbReference type="GO" id="GO:0008932">
    <property type="term" value="F:lytic endotransglycosylase activity"/>
    <property type="evidence" value="ECO:0007669"/>
    <property type="project" value="UniProtKB-UniRule"/>
</dbReference>
<feature type="signal peptide" evidence="7">
    <location>
        <begin position="1"/>
        <end position="18"/>
    </location>
</feature>
<gene>
    <name evidence="4 9" type="primary">rlpA</name>
    <name evidence="9" type="ORF">BN1209_1723</name>
</gene>
<evidence type="ECO:0000256" key="5">
    <source>
        <dbReference type="RuleBase" id="RU003495"/>
    </source>
</evidence>
<keyword evidence="4" id="KW-0564">Palmitate</keyword>
<evidence type="ECO:0000256" key="4">
    <source>
        <dbReference type="HAMAP-Rule" id="MF_02071"/>
    </source>
</evidence>
<keyword evidence="4 9" id="KW-0449">Lipoprotein</keyword>
<evidence type="ECO:0000256" key="2">
    <source>
        <dbReference type="ARBA" id="ARBA00023239"/>
    </source>
</evidence>
<dbReference type="InterPro" id="IPR036680">
    <property type="entry name" value="SPOR-like_sf"/>
</dbReference>
<dbReference type="InterPro" id="IPR036908">
    <property type="entry name" value="RlpA-like_sf"/>
</dbReference>
<feature type="domain" description="SPOR" evidence="8">
    <location>
        <begin position="247"/>
        <end position="326"/>
    </location>
</feature>
<dbReference type="GO" id="GO:0042834">
    <property type="term" value="F:peptidoglycan binding"/>
    <property type="evidence" value="ECO:0007669"/>
    <property type="project" value="InterPro"/>
</dbReference>
<dbReference type="KEGG" id="mbac:BN1209_1723"/>